<dbReference type="Proteomes" id="UP000287171">
    <property type="component" value="Unassembled WGS sequence"/>
</dbReference>
<evidence type="ECO:0000256" key="1">
    <source>
        <dbReference type="SAM" id="MobiDB-lite"/>
    </source>
</evidence>
<name>A0A402BAV0_9CHLR</name>
<evidence type="ECO:0000313" key="3">
    <source>
        <dbReference type="Proteomes" id="UP000287171"/>
    </source>
</evidence>
<reference evidence="3" key="1">
    <citation type="submission" date="2018-12" db="EMBL/GenBank/DDBJ databases">
        <title>Tengunoibacter tsumagoiensis gen. nov., sp. nov., Dictyobacter kobayashii sp. nov., D. alpinus sp. nov., and D. joshuensis sp. nov. and description of Dictyobacteraceae fam. nov. within the order Ktedonobacterales isolated from Tengu-no-mugimeshi.</title>
        <authorList>
            <person name="Wang C.M."/>
            <person name="Zheng Y."/>
            <person name="Sakai Y."/>
            <person name="Toyoda A."/>
            <person name="Minakuchi Y."/>
            <person name="Abe K."/>
            <person name="Yokota A."/>
            <person name="Yabe S."/>
        </authorList>
    </citation>
    <scope>NUCLEOTIDE SEQUENCE [LARGE SCALE GENOMIC DNA]</scope>
    <source>
        <strain evidence="3">Uno16</strain>
    </source>
</reference>
<feature type="compositionally biased region" description="Polar residues" evidence="1">
    <location>
        <begin position="16"/>
        <end position="27"/>
    </location>
</feature>
<accession>A0A402BAV0</accession>
<dbReference type="EMBL" id="BIFT01000001">
    <property type="protein sequence ID" value="GCE28551.1"/>
    <property type="molecule type" value="Genomic_DNA"/>
</dbReference>
<feature type="region of interest" description="Disordered" evidence="1">
    <location>
        <begin position="1"/>
        <end position="29"/>
    </location>
</feature>
<protein>
    <submittedName>
        <fullName evidence="2">Uncharacterized protein</fullName>
    </submittedName>
</protein>
<dbReference type="AlphaFoldDB" id="A0A402BAV0"/>
<proteinExistence type="predicted"/>
<sequence length="84" mass="9647">MGRNIAPDKKYPPEQNMEQTSIVTSHAPSLHKSKDLSALDMAVSKKYTECSTNKASNRKQVKRYDNFFSSSNARLQKNLNWKQQ</sequence>
<comment type="caution">
    <text evidence="2">The sequence shown here is derived from an EMBL/GenBank/DDBJ whole genome shotgun (WGS) entry which is preliminary data.</text>
</comment>
<organism evidence="2 3">
    <name type="scientific">Dictyobacter alpinus</name>
    <dbReference type="NCBI Taxonomy" id="2014873"/>
    <lineage>
        <taxon>Bacteria</taxon>
        <taxon>Bacillati</taxon>
        <taxon>Chloroflexota</taxon>
        <taxon>Ktedonobacteria</taxon>
        <taxon>Ktedonobacterales</taxon>
        <taxon>Dictyobacteraceae</taxon>
        <taxon>Dictyobacter</taxon>
    </lineage>
</organism>
<gene>
    <name evidence="2" type="ORF">KDA_40350</name>
</gene>
<keyword evidence="3" id="KW-1185">Reference proteome</keyword>
<feature type="compositionally biased region" description="Basic and acidic residues" evidence="1">
    <location>
        <begin position="1"/>
        <end position="12"/>
    </location>
</feature>
<evidence type="ECO:0000313" key="2">
    <source>
        <dbReference type="EMBL" id="GCE28551.1"/>
    </source>
</evidence>